<accession>A0A2P2Q4F2</accession>
<proteinExistence type="predicted"/>
<name>A0A2P2Q4F2_RHIMU</name>
<dbReference type="EMBL" id="GGEC01081368">
    <property type="protein sequence ID" value="MBX61852.1"/>
    <property type="molecule type" value="Transcribed_RNA"/>
</dbReference>
<sequence length="24" mass="2952">MVKNRLHILSYITLNNIHMKRISR</sequence>
<dbReference type="AlphaFoldDB" id="A0A2P2Q4F2"/>
<evidence type="ECO:0000313" key="1">
    <source>
        <dbReference type="EMBL" id="MBX61852.1"/>
    </source>
</evidence>
<organism evidence="1">
    <name type="scientific">Rhizophora mucronata</name>
    <name type="common">Asiatic mangrove</name>
    <dbReference type="NCBI Taxonomy" id="61149"/>
    <lineage>
        <taxon>Eukaryota</taxon>
        <taxon>Viridiplantae</taxon>
        <taxon>Streptophyta</taxon>
        <taxon>Embryophyta</taxon>
        <taxon>Tracheophyta</taxon>
        <taxon>Spermatophyta</taxon>
        <taxon>Magnoliopsida</taxon>
        <taxon>eudicotyledons</taxon>
        <taxon>Gunneridae</taxon>
        <taxon>Pentapetalae</taxon>
        <taxon>rosids</taxon>
        <taxon>fabids</taxon>
        <taxon>Malpighiales</taxon>
        <taxon>Rhizophoraceae</taxon>
        <taxon>Rhizophora</taxon>
    </lineage>
</organism>
<reference evidence="1" key="1">
    <citation type="submission" date="2018-02" db="EMBL/GenBank/DDBJ databases">
        <title>Rhizophora mucronata_Transcriptome.</title>
        <authorList>
            <person name="Meera S.P."/>
            <person name="Sreeshan A."/>
            <person name="Augustine A."/>
        </authorList>
    </citation>
    <scope>NUCLEOTIDE SEQUENCE</scope>
    <source>
        <tissue evidence="1">Leaf</tissue>
    </source>
</reference>
<protein>
    <submittedName>
        <fullName evidence="1">Uncharacterized protein</fullName>
    </submittedName>
</protein>